<organism evidence="13 14">
    <name type="scientific">Aulographum hederae CBS 113979</name>
    <dbReference type="NCBI Taxonomy" id="1176131"/>
    <lineage>
        <taxon>Eukaryota</taxon>
        <taxon>Fungi</taxon>
        <taxon>Dikarya</taxon>
        <taxon>Ascomycota</taxon>
        <taxon>Pezizomycotina</taxon>
        <taxon>Dothideomycetes</taxon>
        <taxon>Pleosporomycetidae</taxon>
        <taxon>Aulographales</taxon>
        <taxon>Aulographaceae</taxon>
    </lineage>
</organism>
<evidence type="ECO:0000313" key="14">
    <source>
        <dbReference type="Proteomes" id="UP000800041"/>
    </source>
</evidence>
<accession>A0A6G1GMM2</accession>
<feature type="chain" id="PRO_5026218941" description="feruloyl esterase" evidence="12">
    <location>
        <begin position="23"/>
        <end position="666"/>
    </location>
</feature>
<dbReference type="InterPro" id="IPR043595">
    <property type="entry name" value="FaeB/C/D"/>
</dbReference>
<keyword evidence="3" id="KW-0964">Secreted</keyword>
<evidence type="ECO:0000256" key="6">
    <source>
        <dbReference type="ARBA" id="ARBA00022801"/>
    </source>
</evidence>
<comment type="catalytic activity">
    <reaction evidence="9">
        <text>feruloyl-polysaccharide + H2O = ferulate + polysaccharide.</text>
        <dbReference type="EC" id="3.1.1.73"/>
    </reaction>
</comment>
<feature type="region of interest" description="Disordered" evidence="11">
    <location>
        <begin position="593"/>
        <end position="613"/>
    </location>
</feature>
<evidence type="ECO:0000256" key="11">
    <source>
        <dbReference type="SAM" id="MobiDB-lite"/>
    </source>
</evidence>
<evidence type="ECO:0000256" key="2">
    <source>
        <dbReference type="ARBA" id="ARBA00013091"/>
    </source>
</evidence>
<reference evidence="13" key="1">
    <citation type="journal article" date="2020" name="Stud. Mycol.">
        <title>101 Dothideomycetes genomes: a test case for predicting lifestyles and emergence of pathogens.</title>
        <authorList>
            <person name="Haridas S."/>
            <person name="Albert R."/>
            <person name="Binder M."/>
            <person name="Bloem J."/>
            <person name="Labutti K."/>
            <person name="Salamov A."/>
            <person name="Andreopoulos B."/>
            <person name="Baker S."/>
            <person name="Barry K."/>
            <person name="Bills G."/>
            <person name="Bluhm B."/>
            <person name="Cannon C."/>
            <person name="Castanera R."/>
            <person name="Culley D."/>
            <person name="Daum C."/>
            <person name="Ezra D."/>
            <person name="Gonzalez J."/>
            <person name="Henrissat B."/>
            <person name="Kuo A."/>
            <person name="Liang C."/>
            <person name="Lipzen A."/>
            <person name="Lutzoni F."/>
            <person name="Magnuson J."/>
            <person name="Mondo S."/>
            <person name="Nolan M."/>
            <person name="Ohm R."/>
            <person name="Pangilinan J."/>
            <person name="Park H.-J."/>
            <person name="Ramirez L."/>
            <person name="Alfaro M."/>
            <person name="Sun H."/>
            <person name="Tritt A."/>
            <person name="Yoshinaga Y."/>
            <person name="Zwiers L.-H."/>
            <person name="Turgeon B."/>
            <person name="Goodwin S."/>
            <person name="Spatafora J."/>
            <person name="Crous P."/>
            <person name="Grigoriev I."/>
        </authorList>
    </citation>
    <scope>NUCLEOTIDE SEQUENCE</scope>
    <source>
        <strain evidence="13">CBS 113979</strain>
    </source>
</reference>
<keyword evidence="14" id="KW-1185">Reference proteome</keyword>
<evidence type="ECO:0000256" key="8">
    <source>
        <dbReference type="ARBA" id="ARBA00023326"/>
    </source>
</evidence>
<keyword evidence="4" id="KW-0858">Xylan degradation</keyword>
<dbReference type="PANTHER" id="PTHR38050:SF2">
    <property type="entry name" value="FERULOYL ESTERASE C-RELATED"/>
    <property type="match status" value="1"/>
</dbReference>
<evidence type="ECO:0000256" key="10">
    <source>
        <dbReference type="SAM" id="Coils"/>
    </source>
</evidence>
<gene>
    <name evidence="13" type="ORF">K402DRAFT_210451</name>
</gene>
<keyword evidence="8" id="KW-0624">Polysaccharide degradation</keyword>
<dbReference type="GO" id="GO:0030600">
    <property type="term" value="F:feruloyl esterase activity"/>
    <property type="evidence" value="ECO:0007669"/>
    <property type="project" value="UniProtKB-EC"/>
</dbReference>
<name>A0A6G1GMM2_9PEZI</name>
<evidence type="ECO:0000313" key="13">
    <source>
        <dbReference type="EMBL" id="KAF1982206.1"/>
    </source>
</evidence>
<protein>
    <recommendedName>
        <fullName evidence="2">feruloyl esterase</fullName>
        <ecNumber evidence="2">3.1.1.73</ecNumber>
    </recommendedName>
</protein>
<feature type="compositionally biased region" description="Basic and acidic residues" evidence="11">
    <location>
        <begin position="593"/>
        <end position="602"/>
    </location>
</feature>
<evidence type="ECO:0000256" key="9">
    <source>
        <dbReference type="ARBA" id="ARBA00034075"/>
    </source>
</evidence>
<dbReference type="OrthoDB" id="424610at2759"/>
<evidence type="ECO:0000256" key="4">
    <source>
        <dbReference type="ARBA" id="ARBA00022651"/>
    </source>
</evidence>
<keyword evidence="6" id="KW-0378">Hydrolase</keyword>
<dbReference type="Proteomes" id="UP000800041">
    <property type="component" value="Unassembled WGS sequence"/>
</dbReference>
<evidence type="ECO:0000256" key="1">
    <source>
        <dbReference type="ARBA" id="ARBA00004613"/>
    </source>
</evidence>
<keyword evidence="5 12" id="KW-0732">Signal</keyword>
<proteinExistence type="predicted"/>
<evidence type="ECO:0000256" key="12">
    <source>
        <dbReference type="SAM" id="SignalP"/>
    </source>
</evidence>
<feature type="signal peptide" evidence="12">
    <location>
        <begin position="1"/>
        <end position="22"/>
    </location>
</feature>
<dbReference type="GO" id="GO:0045493">
    <property type="term" value="P:xylan catabolic process"/>
    <property type="evidence" value="ECO:0007669"/>
    <property type="project" value="UniProtKB-KW"/>
</dbReference>
<keyword evidence="10" id="KW-0175">Coiled coil</keyword>
<feature type="compositionally biased region" description="Acidic residues" evidence="11">
    <location>
        <begin position="241"/>
        <end position="256"/>
    </location>
</feature>
<dbReference type="AlphaFoldDB" id="A0A6G1GMM2"/>
<evidence type="ECO:0000256" key="7">
    <source>
        <dbReference type="ARBA" id="ARBA00023277"/>
    </source>
</evidence>
<dbReference type="InterPro" id="IPR029058">
    <property type="entry name" value="AB_hydrolase_fold"/>
</dbReference>
<keyword evidence="7" id="KW-0119">Carbohydrate metabolism</keyword>
<dbReference type="GO" id="GO:0005576">
    <property type="term" value="C:extracellular region"/>
    <property type="evidence" value="ECO:0007669"/>
    <property type="project" value="UniProtKB-SubCell"/>
</dbReference>
<dbReference type="Gene3D" id="3.40.50.1820">
    <property type="entry name" value="alpha/beta hydrolase"/>
    <property type="match status" value="1"/>
</dbReference>
<evidence type="ECO:0000256" key="5">
    <source>
        <dbReference type="ARBA" id="ARBA00022729"/>
    </source>
</evidence>
<dbReference type="EMBL" id="ML977187">
    <property type="protein sequence ID" value="KAF1982206.1"/>
    <property type="molecule type" value="Genomic_DNA"/>
</dbReference>
<feature type="region of interest" description="Disordered" evidence="11">
    <location>
        <begin position="241"/>
        <end position="264"/>
    </location>
</feature>
<feature type="coiled-coil region" evidence="10">
    <location>
        <begin position="356"/>
        <end position="398"/>
    </location>
</feature>
<feature type="region of interest" description="Disordered" evidence="11">
    <location>
        <begin position="636"/>
        <end position="666"/>
    </location>
</feature>
<evidence type="ECO:0000256" key="3">
    <source>
        <dbReference type="ARBA" id="ARBA00022525"/>
    </source>
</evidence>
<dbReference type="SUPFAM" id="SSF53474">
    <property type="entry name" value="alpha/beta-Hydrolases"/>
    <property type="match status" value="1"/>
</dbReference>
<dbReference type="PANTHER" id="PTHR38050">
    <property type="match status" value="1"/>
</dbReference>
<dbReference type="EC" id="3.1.1.73" evidence="2"/>
<sequence>MRLQIIPPSLFVLSSFVLSTLAQDEIHAPTEDSIVSHRSAGCSLTDSDIKHPEEVISQIVSLKGSDVRLYMPSNYTSTDGKPVPLIVVLRDEGQTTAELEKVSRLSKGKINSEAVVAYPEIDGSEKTTLTSLLPLITELSDRLCIDPTRIYLTGLGTGGTVASLAACDPEISRHVAAFGMMSPALYVSSFAGDGVDSADSEDSAMWKTCEPGRRPVPVIAFHGNENEKYPFWGTEVEDDGFDFPDDESEEVEDGTEKEELKKKDVTPKRPVTSVVKWLVKWAVRNGCGQGRSTEPQRVGDINVAMLERGFIAEGVVNEGTVMKATYQCWLGEKRPYPKGMGNMGDGNTFVPTEELLARADREANETTEEKEARQVKELEEEAAQQKWEQQKNQELEANAISVVENYLLQGFAHGWPTAKLQQVTRNEEQKVTVKGKQIWFDGTKALLQFFQEHVLPSEEAMDKSIEGRDLDEGLLNEEQGDQAIQEARKAAMEKDKEATGAGVKEAEEGGLPIIDTENSGEKLEEKLNERKGKIGLDDVIVGPDEIKDDPEGAEEKLEEVMMETIVGEKEALRQENEELKAKNTDERVEEVEKMVSEGKENDGADEVIVGPDDITADPEAAEEKLKDAMMGKIVDDKETLREENEELKKEVKDAKVEKTSPEHNEL</sequence>
<comment type="subcellular location">
    <subcellularLocation>
        <location evidence="1">Secreted</location>
    </subcellularLocation>
</comment>